<evidence type="ECO:0000256" key="1">
    <source>
        <dbReference type="SAM" id="MobiDB-lite"/>
    </source>
</evidence>
<proteinExistence type="predicted"/>
<evidence type="ECO:0000313" key="3">
    <source>
        <dbReference type="Proteomes" id="UP001605036"/>
    </source>
</evidence>
<evidence type="ECO:0000313" key="2">
    <source>
        <dbReference type="EMBL" id="KAL2624437.1"/>
    </source>
</evidence>
<sequence length="121" mass="13572">MKVRELEEDRSMPGFQAAGGTSSTKNEETRCMSCGNRARPRRKSGKKLPTKLILSMYSDSLVRAIQTLIEIDPKHHDYTGICSTAQNGSNAYVYIKHVSFPHLNPSLDYISAEHLLFTVKV</sequence>
<accession>A0ABD1YFZ3</accession>
<feature type="region of interest" description="Disordered" evidence="1">
    <location>
        <begin position="1"/>
        <end position="46"/>
    </location>
</feature>
<dbReference type="AlphaFoldDB" id="A0ABD1YFZ3"/>
<reference evidence="2 3" key="1">
    <citation type="submission" date="2024-09" db="EMBL/GenBank/DDBJ databases">
        <title>Chromosome-scale assembly of Riccia fluitans.</title>
        <authorList>
            <person name="Paukszto L."/>
            <person name="Sawicki J."/>
            <person name="Karawczyk K."/>
            <person name="Piernik-Szablinska J."/>
            <person name="Szczecinska M."/>
            <person name="Mazdziarz M."/>
        </authorList>
    </citation>
    <scope>NUCLEOTIDE SEQUENCE [LARGE SCALE GENOMIC DNA]</scope>
    <source>
        <strain evidence="2">Rf_01</strain>
        <tissue evidence="2">Aerial parts of the thallus</tissue>
    </source>
</reference>
<name>A0ABD1YFZ3_9MARC</name>
<comment type="caution">
    <text evidence="2">The sequence shown here is derived from an EMBL/GenBank/DDBJ whole genome shotgun (WGS) entry which is preliminary data.</text>
</comment>
<dbReference type="Proteomes" id="UP001605036">
    <property type="component" value="Unassembled WGS sequence"/>
</dbReference>
<gene>
    <name evidence="2" type="ORF">R1flu_008682</name>
</gene>
<keyword evidence="3" id="KW-1185">Reference proteome</keyword>
<feature type="compositionally biased region" description="Basic and acidic residues" evidence="1">
    <location>
        <begin position="1"/>
        <end position="11"/>
    </location>
</feature>
<protein>
    <submittedName>
        <fullName evidence="2">Uncharacterized protein</fullName>
    </submittedName>
</protein>
<organism evidence="2 3">
    <name type="scientific">Riccia fluitans</name>
    <dbReference type="NCBI Taxonomy" id="41844"/>
    <lineage>
        <taxon>Eukaryota</taxon>
        <taxon>Viridiplantae</taxon>
        <taxon>Streptophyta</taxon>
        <taxon>Embryophyta</taxon>
        <taxon>Marchantiophyta</taxon>
        <taxon>Marchantiopsida</taxon>
        <taxon>Marchantiidae</taxon>
        <taxon>Marchantiales</taxon>
        <taxon>Ricciaceae</taxon>
        <taxon>Riccia</taxon>
    </lineage>
</organism>
<dbReference type="EMBL" id="JBHFFA010000005">
    <property type="protein sequence ID" value="KAL2624437.1"/>
    <property type="molecule type" value="Genomic_DNA"/>
</dbReference>